<name>A0ABV7W027_9BURK</name>
<dbReference type="EMBL" id="JBHRXX010000001">
    <property type="protein sequence ID" value="MFC3682371.1"/>
    <property type="molecule type" value="Genomic_DNA"/>
</dbReference>
<keyword evidence="1" id="KW-0808">Transferase</keyword>
<dbReference type="InterPro" id="IPR029063">
    <property type="entry name" value="SAM-dependent_MTases_sf"/>
</dbReference>
<dbReference type="SUPFAM" id="SSF53335">
    <property type="entry name" value="S-adenosyl-L-methionine-dependent methyltransferases"/>
    <property type="match status" value="1"/>
</dbReference>
<evidence type="ECO:0000313" key="2">
    <source>
        <dbReference type="Proteomes" id="UP001595729"/>
    </source>
</evidence>
<sequence>MNDHLSLREPTALAALLADTCAAGFTMASEPLTGSLLRTLAASKPGGRLLEIGTGTGLSTAWLLDGMDAHATLTTVDNDQAVLAIAQRHLGHDPRLSVVCADGDAWLDTLPPGSFDLVFADSWPGKYRRLHETLALLLPGGVYVVDDMRPQPNWPEGHDLKAQALLRTLTTLPGFHTTVLSWATGIVLSVRCAA</sequence>
<dbReference type="GO" id="GO:0008168">
    <property type="term" value="F:methyltransferase activity"/>
    <property type="evidence" value="ECO:0007669"/>
    <property type="project" value="UniProtKB-KW"/>
</dbReference>
<comment type="caution">
    <text evidence="1">The sequence shown here is derived from an EMBL/GenBank/DDBJ whole genome shotgun (WGS) entry which is preliminary data.</text>
</comment>
<protein>
    <submittedName>
        <fullName evidence="1">O-methyltransferase</fullName>
        <ecNumber evidence="1">2.1.1.-</ecNumber>
    </submittedName>
</protein>
<dbReference type="Pfam" id="PF13578">
    <property type="entry name" value="Methyltransf_24"/>
    <property type="match status" value="1"/>
</dbReference>
<proteinExistence type="predicted"/>
<gene>
    <name evidence="1" type="ORF">ACFOPI_02125</name>
</gene>
<dbReference type="PANTHER" id="PTHR43167:SF1">
    <property type="entry name" value="PUTATIVE (AFU_ORTHOLOGUE AFUA_6G01830)-RELATED"/>
    <property type="match status" value="1"/>
</dbReference>
<dbReference type="Proteomes" id="UP001595729">
    <property type="component" value="Unassembled WGS sequence"/>
</dbReference>
<accession>A0ABV7W027</accession>
<keyword evidence="2" id="KW-1185">Reference proteome</keyword>
<keyword evidence="1" id="KW-0489">Methyltransferase</keyword>
<dbReference type="PANTHER" id="PTHR43167">
    <property type="entry name" value="PUTATIVE (AFU_ORTHOLOGUE AFUA_6G01830)-RELATED"/>
    <property type="match status" value="1"/>
</dbReference>
<dbReference type="CDD" id="cd02440">
    <property type="entry name" value="AdoMet_MTases"/>
    <property type="match status" value="1"/>
</dbReference>
<dbReference type="RefSeq" id="WP_382170267.1">
    <property type="nucleotide sequence ID" value="NZ_JBHRXX010000001.1"/>
</dbReference>
<dbReference type="EC" id="2.1.1.-" evidence="1"/>
<organism evidence="1 2">
    <name type="scientific">Hydrogenophaga luteola</name>
    <dbReference type="NCBI Taxonomy" id="1591122"/>
    <lineage>
        <taxon>Bacteria</taxon>
        <taxon>Pseudomonadati</taxon>
        <taxon>Pseudomonadota</taxon>
        <taxon>Betaproteobacteria</taxon>
        <taxon>Burkholderiales</taxon>
        <taxon>Comamonadaceae</taxon>
        <taxon>Hydrogenophaga</taxon>
    </lineage>
</organism>
<dbReference type="Gene3D" id="3.40.50.150">
    <property type="entry name" value="Vaccinia Virus protein VP39"/>
    <property type="match status" value="1"/>
</dbReference>
<dbReference type="GO" id="GO:0032259">
    <property type="term" value="P:methylation"/>
    <property type="evidence" value="ECO:0007669"/>
    <property type="project" value="UniProtKB-KW"/>
</dbReference>
<evidence type="ECO:0000313" key="1">
    <source>
        <dbReference type="EMBL" id="MFC3682371.1"/>
    </source>
</evidence>
<reference evidence="2" key="1">
    <citation type="journal article" date="2019" name="Int. J. Syst. Evol. Microbiol.">
        <title>The Global Catalogue of Microorganisms (GCM) 10K type strain sequencing project: providing services to taxonomists for standard genome sequencing and annotation.</title>
        <authorList>
            <consortium name="The Broad Institute Genomics Platform"/>
            <consortium name="The Broad Institute Genome Sequencing Center for Infectious Disease"/>
            <person name="Wu L."/>
            <person name="Ma J."/>
        </authorList>
    </citation>
    <scope>NUCLEOTIDE SEQUENCE [LARGE SCALE GENOMIC DNA]</scope>
    <source>
        <strain evidence="2">KCTC 42501</strain>
    </source>
</reference>